<comment type="caution">
    <text evidence="2">The sequence shown here is derived from an EMBL/GenBank/DDBJ whole genome shotgun (WGS) entry which is preliminary data.</text>
</comment>
<organism evidence="2 3">
    <name type="scientific">Eubacterium plexicaudatum ASF492</name>
    <dbReference type="NCBI Taxonomy" id="1235802"/>
    <lineage>
        <taxon>Bacteria</taxon>
        <taxon>Bacillati</taxon>
        <taxon>Bacillota</taxon>
        <taxon>Clostridia</taxon>
        <taxon>Eubacteriales</taxon>
        <taxon>Eubacteriaceae</taxon>
        <taxon>Eubacterium</taxon>
    </lineage>
</organism>
<evidence type="ECO:0000313" key="2">
    <source>
        <dbReference type="EMBL" id="EMZ24477.1"/>
    </source>
</evidence>
<name>N2A560_9FIRM</name>
<reference evidence="2 3" key="1">
    <citation type="journal article" date="2014" name="Genome Announc.">
        <title>Draft genome sequences of the altered schaedler flora, a defined bacterial community from gnotobiotic mice.</title>
        <authorList>
            <person name="Wannemuehler M.J."/>
            <person name="Overstreet A.M."/>
            <person name="Ward D.V."/>
            <person name="Phillips G.J."/>
        </authorList>
    </citation>
    <scope>NUCLEOTIDE SEQUENCE [LARGE SCALE GENOMIC DNA]</scope>
    <source>
        <strain evidence="2 3">ASF492</strain>
    </source>
</reference>
<dbReference type="STRING" id="1235802.C823_03162"/>
<dbReference type="EMBL" id="AQFT01000096">
    <property type="protein sequence ID" value="EMZ24477.1"/>
    <property type="molecule type" value="Genomic_DNA"/>
</dbReference>
<dbReference type="AlphaFoldDB" id="N2A560"/>
<dbReference type="PATRIC" id="fig|1235802.3.peg.3345"/>
<proteinExistence type="predicted"/>
<sequence length="95" mass="10839">MGEFEIACKKLSGWADKIDSCSKEIKRQENRAAELSSQMRHQEGNYHAVAQALFGISQDLHRQQEQMKQYGNVLETIAKAYESTEAEIQNSKGQY</sequence>
<feature type="coiled-coil region" evidence="1">
    <location>
        <begin position="18"/>
        <end position="45"/>
    </location>
</feature>
<keyword evidence="1" id="KW-0175">Coiled coil</keyword>
<evidence type="ECO:0000313" key="3">
    <source>
        <dbReference type="Proteomes" id="UP000012589"/>
    </source>
</evidence>
<keyword evidence="3" id="KW-1185">Reference proteome</keyword>
<accession>N2A560</accession>
<protein>
    <submittedName>
        <fullName evidence="2">Uncharacterized protein</fullName>
    </submittedName>
</protein>
<gene>
    <name evidence="2" type="ORF">C823_03162</name>
</gene>
<dbReference type="HOGENOM" id="CLU_2368638_0_0_9"/>
<evidence type="ECO:0000256" key="1">
    <source>
        <dbReference type="SAM" id="Coils"/>
    </source>
</evidence>
<dbReference type="Proteomes" id="UP000012589">
    <property type="component" value="Unassembled WGS sequence"/>
</dbReference>